<dbReference type="AlphaFoldDB" id="A0A8I1AJY9"/>
<dbReference type="GeneID" id="69464495"/>
<organism evidence="1 2">
    <name type="scientific">Acinetobacter bereziniae</name>
    <name type="common">Acinetobacter genomosp. 10</name>
    <dbReference type="NCBI Taxonomy" id="106648"/>
    <lineage>
        <taxon>Bacteria</taxon>
        <taxon>Pseudomonadati</taxon>
        <taxon>Pseudomonadota</taxon>
        <taxon>Gammaproteobacteria</taxon>
        <taxon>Moraxellales</taxon>
        <taxon>Moraxellaceae</taxon>
        <taxon>Acinetobacter</taxon>
    </lineage>
</organism>
<reference evidence="1" key="1">
    <citation type="submission" date="2022-02" db="EMBL/GenBank/DDBJ databases">
        <title>Characterization of Tn125 harboring carbapenem-resistant Acinetobacter bereziniae clinical isolates.</title>
        <authorList>
            <person name="Wong N.-K."/>
            <person name="Pan Q."/>
        </authorList>
    </citation>
    <scope>NUCLEOTIDE SEQUENCE</scope>
    <source>
        <strain evidence="1">GD03393</strain>
    </source>
</reference>
<name>A0A8I1AJY9_ACIBZ</name>
<proteinExistence type="predicted"/>
<gene>
    <name evidence="1" type="ORF">I9054_001190</name>
</gene>
<evidence type="ECO:0000313" key="1">
    <source>
        <dbReference type="EMBL" id="UUN98124.1"/>
    </source>
</evidence>
<accession>A0A8I1AJY9</accession>
<dbReference type="Proteomes" id="UP000644140">
    <property type="component" value="Chromosome"/>
</dbReference>
<protein>
    <submittedName>
        <fullName evidence="1">Uncharacterized protein</fullName>
    </submittedName>
</protein>
<evidence type="ECO:0000313" key="2">
    <source>
        <dbReference type="Proteomes" id="UP000644140"/>
    </source>
</evidence>
<sequence length="115" mass="13053">MKSKTEQLRMKRFSILLFLVSVAHAEVPNECQLVEETSAMLMQLRQSGLSLDDVDFNPEALSAKEQVLLKGMIDDAKDVPIYQIPLTRQKAIDDFKVKWLEVCQSADVVTPTETR</sequence>
<dbReference type="RefSeq" id="WP_171478383.1">
    <property type="nucleotide sequence ID" value="NZ_CP066119.1"/>
</dbReference>
<dbReference type="EMBL" id="CP092085">
    <property type="protein sequence ID" value="UUN98124.1"/>
    <property type="molecule type" value="Genomic_DNA"/>
</dbReference>